<keyword evidence="2" id="KW-0812">Transmembrane</keyword>
<dbReference type="Pfam" id="PF14476">
    <property type="entry name" value="Chloroplast_duf"/>
    <property type="match status" value="1"/>
</dbReference>
<sequence length="163" mass="17714">MAGVAAMCGGDGAPFLALKLYSSLLYVPSIAVLMVMNKIQPERHTRASLLGGELVNQDDDPGDMNSFKGNEEMGVIFDQKSEGLSASRRTKKRFEEREKQRRPVGRVGKERQTTIAQIKPPRNQGVCTEGLADAACPGIWESDLPLVCCHGAVACPEIWGRLA</sequence>
<organism evidence="3 4">
    <name type="scientific">Ilex paraguariensis</name>
    <name type="common">yerba mate</name>
    <dbReference type="NCBI Taxonomy" id="185542"/>
    <lineage>
        <taxon>Eukaryota</taxon>
        <taxon>Viridiplantae</taxon>
        <taxon>Streptophyta</taxon>
        <taxon>Embryophyta</taxon>
        <taxon>Tracheophyta</taxon>
        <taxon>Spermatophyta</taxon>
        <taxon>Magnoliopsida</taxon>
        <taxon>eudicotyledons</taxon>
        <taxon>Gunneridae</taxon>
        <taxon>Pentapetalae</taxon>
        <taxon>asterids</taxon>
        <taxon>campanulids</taxon>
        <taxon>Aquifoliales</taxon>
        <taxon>Aquifoliaceae</taxon>
        <taxon>Ilex</taxon>
    </lineage>
</organism>
<evidence type="ECO:0000256" key="2">
    <source>
        <dbReference type="SAM" id="Phobius"/>
    </source>
</evidence>
<dbReference type="Proteomes" id="UP001642360">
    <property type="component" value="Unassembled WGS sequence"/>
</dbReference>
<dbReference type="AlphaFoldDB" id="A0ABC8URA6"/>
<name>A0ABC8URA6_9AQUA</name>
<evidence type="ECO:0000313" key="3">
    <source>
        <dbReference type="EMBL" id="CAK9183605.1"/>
    </source>
</evidence>
<keyword evidence="2" id="KW-1133">Transmembrane helix</keyword>
<feature type="region of interest" description="Disordered" evidence="1">
    <location>
        <begin position="83"/>
        <end position="112"/>
    </location>
</feature>
<dbReference type="InterPro" id="IPR027949">
    <property type="entry name" value="Chloroplast_duf"/>
</dbReference>
<keyword evidence="4" id="KW-1185">Reference proteome</keyword>
<proteinExistence type="predicted"/>
<reference evidence="3 4" key="1">
    <citation type="submission" date="2024-02" db="EMBL/GenBank/DDBJ databases">
        <authorList>
            <person name="Vignale AGUSTIN F."/>
            <person name="Sosa J E."/>
            <person name="Modenutti C."/>
        </authorList>
    </citation>
    <scope>NUCLEOTIDE SEQUENCE [LARGE SCALE GENOMIC DNA]</scope>
</reference>
<dbReference type="EMBL" id="CAUOFW020008702">
    <property type="protein sequence ID" value="CAK9183605.1"/>
    <property type="molecule type" value="Genomic_DNA"/>
</dbReference>
<evidence type="ECO:0000313" key="4">
    <source>
        <dbReference type="Proteomes" id="UP001642360"/>
    </source>
</evidence>
<feature type="transmembrane region" description="Helical" evidence="2">
    <location>
        <begin position="20"/>
        <end position="36"/>
    </location>
</feature>
<feature type="compositionally biased region" description="Basic and acidic residues" evidence="1">
    <location>
        <begin position="93"/>
        <end position="112"/>
    </location>
</feature>
<evidence type="ECO:0000256" key="1">
    <source>
        <dbReference type="SAM" id="MobiDB-lite"/>
    </source>
</evidence>
<gene>
    <name evidence="3" type="ORF">ILEXP_LOCUS53882</name>
</gene>
<accession>A0ABC8URA6</accession>
<protein>
    <submittedName>
        <fullName evidence="3">Uncharacterized protein</fullName>
    </submittedName>
</protein>
<comment type="caution">
    <text evidence="3">The sequence shown here is derived from an EMBL/GenBank/DDBJ whole genome shotgun (WGS) entry which is preliminary data.</text>
</comment>
<keyword evidence="2" id="KW-0472">Membrane</keyword>